<evidence type="ECO:0000313" key="5">
    <source>
        <dbReference type="EMBL" id="GAA0151422.1"/>
    </source>
</evidence>
<dbReference type="GO" id="GO:0016094">
    <property type="term" value="P:polyprenol biosynthetic process"/>
    <property type="evidence" value="ECO:0007669"/>
    <property type="project" value="TreeGrafter"/>
</dbReference>
<dbReference type="InterPro" id="IPR018520">
    <property type="entry name" value="UPP_synth-like_CS"/>
</dbReference>
<dbReference type="EMBL" id="BAABME010001784">
    <property type="protein sequence ID" value="GAA0151422.1"/>
    <property type="molecule type" value="Genomic_DNA"/>
</dbReference>
<comment type="similarity">
    <text evidence="3">Belongs to the UPP synthase family.</text>
</comment>
<keyword evidence="6" id="KW-1185">Reference proteome</keyword>
<dbReference type="InterPro" id="IPR001441">
    <property type="entry name" value="UPP_synth-like"/>
</dbReference>
<dbReference type="GO" id="GO:0009668">
    <property type="term" value="P:plastid membrane organization"/>
    <property type="evidence" value="ECO:0007669"/>
    <property type="project" value="TreeGrafter"/>
</dbReference>
<dbReference type="Pfam" id="PF01255">
    <property type="entry name" value="Prenyltransf"/>
    <property type="match status" value="1"/>
</dbReference>
<dbReference type="HAMAP" id="MF_01139">
    <property type="entry name" value="ISPT"/>
    <property type="match status" value="1"/>
</dbReference>
<proteinExistence type="inferred from homology"/>
<dbReference type="InterPro" id="IPR036424">
    <property type="entry name" value="UPP_synth-like_sf"/>
</dbReference>
<keyword evidence="2 3" id="KW-0808">Transferase</keyword>
<comment type="cofactor">
    <cofactor evidence="1">
        <name>Mg(2+)</name>
        <dbReference type="ChEBI" id="CHEBI:18420"/>
    </cofactor>
</comment>
<dbReference type="AlphaFoldDB" id="A0AAV3PN73"/>
<dbReference type="PANTHER" id="PTHR10291">
    <property type="entry name" value="DEHYDRODOLICHYL DIPHOSPHATE SYNTHASE FAMILY MEMBER"/>
    <property type="match status" value="1"/>
</dbReference>
<dbReference type="PANTHER" id="PTHR10291:SF0">
    <property type="entry name" value="DEHYDRODOLICHYL DIPHOSPHATE SYNTHASE 2"/>
    <property type="match status" value="1"/>
</dbReference>
<comment type="caution">
    <text evidence="5">The sequence shown here is derived from an EMBL/GenBank/DDBJ whole genome shotgun (WGS) entry which is preliminary data.</text>
</comment>
<accession>A0AAV3PN73</accession>
<evidence type="ECO:0000313" key="6">
    <source>
        <dbReference type="Proteomes" id="UP001454036"/>
    </source>
</evidence>
<dbReference type="EC" id="2.5.1.-" evidence="3"/>
<sequence length="309" mass="35518">MISLHHFLPLSRIPQTKHTKNYFPILQLNPKHNLRTYFINIVKNFKTLNTQNGAISGSKSNTTEENETLPPGLERDLMPKHVAVIMDGNRRWAKQKGKMAWSGYEAGARSLMWITELCCKWGIRVLTVFAFSSENWLRPKMEVDFLMTLFERALREELDYCIREDIRISVIGDTSRMPNSLVELIAKADKATSNNSKLHFVMAVNYSGQYDVVQACRSISRKVKAGEIEPEDVDGAMVEQELYTSCVDFPSPDLLIRTSGEQRISNFLLWQLAYTELFFTDAHWPDFGEAEFVEALSSFQQRQRRYGGS</sequence>
<dbReference type="GO" id="GO:0009409">
    <property type="term" value="P:response to cold"/>
    <property type="evidence" value="ECO:0007669"/>
    <property type="project" value="TreeGrafter"/>
</dbReference>
<feature type="compositionally biased region" description="Polar residues" evidence="4">
    <location>
        <begin position="53"/>
        <end position="63"/>
    </location>
</feature>
<gene>
    <name evidence="5" type="ORF">LIER_10146</name>
</gene>
<evidence type="ECO:0000256" key="4">
    <source>
        <dbReference type="SAM" id="MobiDB-lite"/>
    </source>
</evidence>
<feature type="region of interest" description="Disordered" evidence="4">
    <location>
        <begin position="53"/>
        <end position="72"/>
    </location>
</feature>
<protein>
    <recommendedName>
        <fullName evidence="3">Alkyl transferase</fullName>
        <ecNumber evidence="3">2.5.1.-</ecNumber>
    </recommendedName>
</protein>
<dbReference type="NCBIfam" id="TIGR00055">
    <property type="entry name" value="uppS"/>
    <property type="match status" value="1"/>
</dbReference>
<dbReference type="CDD" id="cd00475">
    <property type="entry name" value="Cis_IPPS"/>
    <property type="match status" value="1"/>
</dbReference>
<dbReference type="PROSITE" id="PS01066">
    <property type="entry name" value="UPP_SYNTHASE"/>
    <property type="match status" value="1"/>
</dbReference>
<dbReference type="GO" id="GO:0000287">
    <property type="term" value="F:magnesium ion binding"/>
    <property type="evidence" value="ECO:0007669"/>
    <property type="project" value="UniProtKB-ARBA"/>
</dbReference>
<reference evidence="5 6" key="1">
    <citation type="submission" date="2024-01" db="EMBL/GenBank/DDBJ databases">
        <title>The complete chloroplast genome sequence of Lithospermum erythrorhizon: insights into the phylogenetic relationship among Boraginaceae species and the maternal lineages of purple gromwells.</title>
        <authorList>
            <person name="Okada T."/>
            <person name="Watanabe K."/>
        </authorList>
    </citation>
    <scope>NUCLEOTIDE SEQUENCE [LARGE SCALE GENOMIC DNA]</scope>
</reference>
<dbReference type="GO" id="GO:0016746">
    <property type="term" value="F:acyltransferase activity"/>
    <property type="evidence" value="ECO:0007669"/>
    <property type="project" value="UniProtKB-KW"/>
</dbReference>
<dbReference type="FunFam" id="3.40.1180.10:FF:000001">
    <property type="entry name" value="(2E,6E)-farnesyl-diphosphate-specific ditrans,polycis-undecaprenyl-diphosphate synthase"/>
    <property type="match status" value="1"/>
</dbReference>
<dbReference type="SUPFAM" id="SSF64005">
    <property type="entry name" value="Undecaprenyl diphosphate synthase"/>
    <property type="match status" value="1"/>
</dbReference>
<evidence type="ECO:0000256" key="3">
    <source>
        <dbReference type="RuleBase" id="RU363018"/>
    </source>
</evidence>
<dbReference type="Gene3D" id="3.40.1180.10">
    <property type="entry name" value="Decaprenyl diphosphate synthase-like"/>
    <property type="match status" value="1"/>
</dbReference>
<dbReference type="GO" id="GO:0009570">
    <property type="term" value="C:chloroplast stroma"/>
    <property type="evidence" value="ECO:0007669"/>
    <property type="project" value="TreeGrafter"/>
</dbReference>
<keyword evidence="5" id="KW-0012">Acyltransferase</keyword>
<dbReference type="GO" id="GO:0045547">
    <property type="term" value="F:ditrans,polycis-polyprenyl diphosphate synthase [(2E,6E)-farnesyl diphosphate specific] activity"/>
    <property type="evidence" value="ECO:0007669"/>
    <property type="project" value="TreeGrafter"/>
</dbReference>
<dbReference type="Proteomes" id="UP001454036">
    <property type="component" value="Unassembled WGS sequence"/>
</dbReference>
<evidence type="ECO:0000256" key="2">
    <source>
        <dbReference type="ARBA" id="ARBA00022679"/>
    </source>
</evidence>
<organism evidence="5 6">
    <name type="scientific">Lithospermum erythrorhizon</name>
    <name type="common">Purple gromwell</name>
    <name type="synonym">Lithospermum officinale var. erythrorhizon</name>
    <dbReference type="NCBI Taxonomy" id="34254"/>
    <lineage>
        <taxon>Eukaryota</taxon>
        <taxon>Viridiplantae</taxon>
        <taxon>Streptophyta</taxon>
        <taxon>Embryophyta</taxon>
        <taxon>Tracheophyta</taxon>
        <taxon>Spermatophyta</taxon>
        <taxon>Magnoliopsida</taxon>
        <taxon>eudicotyledons</taxon>
        <taxon>Gunneridae</taxon>
        <taxon>Pentapetalae</taxon>
        <taxon>asterids</taxon>
        <taxon>lamiids</taxon>
        <taxon>Boraginales</taxon>
        <taxon>Boraginaceae</taxon>
        <taxon>Boraginoideae</taxon>
        <taxon>Lithospermeae</taxon>
        <taxon>Lithospermum</taxon>
    </lineage>
</organism>
<evidence type="ECO:0000256" key="1">
    <source>
        <dbReference type="ARBA" id="ARBA00001946"/>
    </source>
</evidence>
<name>A0AAV3PN73_LITER</name>